<gene>
    <name evidence="2" type="ORF">SAMN05443668_11090</name>
</gene>
<dbReference type="EMBL" id="FRCS01000010">
    <property type="protein sequence ID" value="SHN44162.1"/>
    <property type="molecule type" value="Genomic_DNA"/>
</dbReference>
<dbReference type="InterPro" id="IPR004919">
    <property type="entry name" value="GmrSD_N"/>
</dbReference>
<protein>
    <recommendedName>
        <fullName evidence="1">GmrSD restriction endonucleases N-terminal domain-containing protein</fullName>
    </recommendedName>
</protein>
<name>A0A1M7RDD4_9ACTN</name>
<dbReference type="Proteomes" id="UP000184440">
    <property type="component" value="Unassembled WGS sequence"/>
</dbReference>
<feature type="domain" description="GmrSD restriction endonucleases N-terminal" evidence="1">
    <location>
        <begin position="17"/>
        <end position="215"/>
    </location>
</feature>
<dbReference type="STRING" id="134849.SAMN05443668_11090"/>
<accession>A0A1M7RDD4</accession>
<evidence type="ECO:0000313" key="3">
    <source>
        <dbReference type="Proteomes" id="UP000184440"/>
    </source>
</evidence>
<dbReference type="OrthoDB" id="9787127at2"/>
<reference evidence="2 3" key="1">
    <citation type="submission" date="2016-11" db="EMBL/GenBank/DDBJ databases">
        <authorList>
            <person name="Jaros S."/>
            <person name="Januszkiewicz K."/>
            <person name="Wedrychowicz H."/>
        </authorList>
    </citation>
    <scope>NUCLEOTIDE SEQUENCE [LARGE SCALE GENOMIC DNA]</scope>
    <source>
        <strain evidence="2 3">DSM 46144</strain>
    </source>
</reference>
<sequence length="531" mass="58998">MTTLGRPRTGYLTTVDLVTEVRAGKVRIPPFQRPYKWQPTDVVTLFDSLRRGFPIGSLLFWRRPAAEGELSLGPIQMRVPAVPDANWVVDGQQRIISIVGALTAPDDVADPRLRIVLDVSNEEFRSVIEPFEANPVWLPVSRLLDTKRLLAWLRLNSEWITDEQIDMIEEVSATVREYQIPTYTVSGDDERDLRLIFDRMNNSGRPMTLSEVFHALNAAGTAPDTLNTLTARVADLGFGKLEEDAALRCVRAYRGSDVFRDPHGEFDNPTEFSEALDHTLSAVTRAVEFLRAGAGIPHIRILPHTHTLYVLTRFCGLHGHPEGRAAELLRRWIWREAVSGLGHQSVSVTTIRRAVATIDQDPLASAERLLQTVPHKRPSRPIPLSSISIGLTVGKLILLGFLAQEPRDLRTGAILEPTQLLDAGPKNPWRQVVTQSSSPLSKSAANRIVHGALGGTNVAAALTKVDQGIADSHLLDEAAVELLHQGRTDEFFEHRQLLVEAAINNHIDRMAEWGARDGRTIRDLMRSGTLK</sequence>
<keyword evidence="3" id="KW-1185">Reference proteome</keyword>
<evidence type="ECO:0000313" key="2">
    <source>
        <dbReference type="EMBL" id="SHN44162.1"/>
    </source>
</evidence>
<proteinExistence type="predicted"/>
<evidence type="ECO:0000259" key="1">
    <source>
        <dbReference type="Pfam" id="PF03235"/>
    </source>
</evidence>
<organism evidence="2 3">
    <name type="scientific">Cryptosporangium aurantiacum</name>
    <dbReference type="NCBI Taxonomy" id="134849"/>
    <lineage>
        <taxon>Bacteria</taxon>
        <taxon>Bacillati</taxon>
        <taxon>Actinomycetota</taxon>
        <taxon>Actinomycetes</taxon>
        <taxon>Cryptosporangiales</taxon>
        <taxon>Cryptosporangiaceae</taxon>
        <taxon>Cryptosporangium</taxon>
    </lineage>
</organism>
<dbReference type="RefSeq" id="WP_073261160.1">
    <property type="nucleotide sequence ID" value="NZ_FRCS01000010.1"/>
</dbReference>
<dbReference type="PANTHER" id="PTHR37292">
    <property type="entry name" value="VNG6097C"/>
    <property type="match status" value="1"/>
</dbReference>
<dbReference type="Pfam" id="PF03235">
    <property type="entry name" value="GmrSD_N"/>
    <property type="match status" value="1"/>
</dbReference>
<dbReference type="PANTHER" id="PTHR37292:SF2">
    <property type="entry name" value="DUF262 DOMAIN-CONTAINING PROTEIN"/>
    <property type="match status" value="1"/>
</dbReference>
<dbReference type="AlphaFoldDB" id="A0A1M7RDD4"/>